<dbReference type="InterPro" id="IPR011009">
    <property type="entry name" value="Kinase-like_dom_sf"/>
</dbReference>
<feature type="domain" description="Protein kinase" evidence="5">
    <location>
        <begin position="432"/>
        <end position="694"/>
    </location>
</feature>
<dbReference type="GO" id="GO:0004672">
    <property type="term" value="F:protein kinase activity"/>
    <property type="evidence" value="ECO:0007669"/>
    <property type="project" value="InterPro"/>
</dbReference>
<dbReference type="FunFam" id="1.10.510.10:FF:000571">
    <property type="entry name" value="Maternal embryonic leucine zipper kinase"/>
    <property type="match status" value="1"/>
</dbReference>
<protein>
    <recommendedName>
        <fullName evidence="5">Protein kinase domain-containing protein</fullName>
    </recommendedName>
</protein>
<evidence type="ECO:0000256" key="4">
    <source>
        <dbReference type="SAM" id="MobiDB-lite"/>
    </source>
</evidence>
<feature type="compositionally biased region" description="Basic and acidic residues" evidence="4">
    <location>
        <begin position="18"/>
        <end position="34"/>
    </location>
</feature>
<feature type="compositionally biased region" description="Basic and acidic residues" evidence="4">
    <location>
        <begin position="94"/>
        <end position="104"/>
    </location>
</feature>
<proteinExistence type="predicted"/>
<dbReference type="SUPFAM" id="SSF56112">
    <property type="entry name" value="Protein kinase-like (PK-like)"/>
    <property type="match status" value="1"/>
</dbReference>
<evidence type="ECO:0000256" key="1">
    <source>
        <dbReference type="ARBA" id="ARBA00022741"/>
    </source>
</evidence>
<dbReference type="InterPro" id="IPR017441">
    <property type="entry name" value="Protein_kinase_ATP_BS"/>
</dbReference>
<dbReference type="AlphaFoldDB" id="A0A7S1THH9"/>
<feature type="region of interest" description="Disordered" evidence="4">
    <location>
        <begin position="1"/>
        <end position="53"/>
    </location>
</feature>
<dbReference type="SUPFAM" id="SSF50729">
    <property type="entry name" value="PH domain-like"/>
    <property type="match status" value="1"/>
</dbReference>
<keyword evidence="1 3" id="KW-0547">Nucleotide-binding</keyword>
<organism evidence="6">
    <name type="scientific">Compsopogon caeruleus</name>
    <dbReference type="NCBI Taxonomy" id="31354"/>
    <lineage>
        <taxon>Eukaryota</taxon>
        <taxon>Rhodophyta</taxon>
        <taxon>Compsopogonophyceae</taxon>
        <taxon>Compsopogonales</taxon>
        <taxon>Compsopogonaceae</taxon>
        <taxon>Compsopogon</taxon>
    </lineage>
</organism>
<dbReference type="SMART" id="SM00220">
    <property type="entry name" value="S_TKc"/>
    <property type="match status" value="1"/>
</dbReference>
<feature type="binding site" evidence="3">
    <location>
        <position position="461"/>
    </location>
    <ligand>
        <name>ATP</name>
        <dbReference type="ChEBI" id="CHEBI:30616"/>
    </ligand>
</feature>
<feature type="compositionally biased region" description="Basic and acidic residues" evidence="4">
    <location>
        <begin position="807"/>
        <end position="816"/>
    </location>
</feature>
<feature type="region of interest" description="Disordered" evidence="4">
    <location>
        <begin position="146"/>
        <end position="175"/>
    </location>
</feature>
<evidence type="ECO:0000256" key="2">
    <source>
        <dbReference type="ARBA" id="ARBA00022840"/>
    </source>
</evidence>
<evidence type="ECO:0000259" key="5">
    <source>
        <dbReference type="PROSITE" id="PS50011"/>
    </source>
</evidence>
<dbReference type="Pfam" id="PF00069">
    <property type="entry name" value="Pkinase"/>
    <property type="match status" value="1"/>
</dbReference>
<feature type="region of interest" description="Disordered" evidence="4">
    <location>
        <begin position="807"/>
        <end position="838"/>
    </location>
</feature>
<dbReference type="Gene3D" id="1.10.510.10">
    <property type="entry name" value="Transferase(Phosphotransferase) domain 1"/>
    <property type="match status" value="1"/>
</dbReference>
<name>A0A7S1THH9_9RHOD</name>
<evidence type="ECO:0000256" key="3">
    <source>
        <dbReference type="PROSITE-ProRule" id="PRU10141"/>
    </source>
</evidence>
<dbReference type="InterPro" id="IPR008271">
    <property type="entry name" value="Ser/Thr_kinase_AS"/>
</dbReference>
<keyword evidence="2 3" id="KW-0067">ATP-binding</keyword>
<dbReference type="PROSITE" id="PS00108">
    <property type="entry name" value="PROTEIN_KINASE_ST"/>
    <property type="match status" value="1"/>
</dbReference>
<reference evidence="6" key="1">
    <citation type="submission" date="2021-01" db="EMBL/GenBank/DDBJ databases">
        <authorList>
            <person name="Corre E."/>
            <person name="Pelletier E."/>
            <person name="Niang G."/>
            <person name="Scheremetjew M."/>
            <person name="Finn R."/>
            <person name="Kale V."/>
            <person name="Holt S."/>
            <person name="Cochrane G."/>
            <person name="Meng A."/>
            <person name="Brown T."/>
            <person name="Cohen L."/>
        </authorList>
    </citation>
    <scope>NUCLEOTIDE SEQUENCE</scope>
    <source>
        <strain evidence="6">SAG 36.94</strain>
    </source>
</reference>
<dbReference type="PROSITE" id="PS50011">
    <property type="entry name" value="PROTEIN_KINASE_DOM"/>
    <property type="match status" value="1"/>
</dbReference>
<dbReference type="PANTHER" id="PTHR24347">
    <property type="entry name" value="SERINE/THREONINE-PROTEIN KINASE"/>
    <property type="match status" value="1"/>
</dbReference>
<feature type="region of interest" description="Disordered" evidence="4">
    <location>
        <begin position="65"/>
        <end position="110"/>
    </location>
</feature>
<gene>
    <name evidence="6" type="ORF">CCAE0312_LOCUS8126</name>
</gene>
<accession>A0A7S1THH9</accession>
<dbReference type="GO" id="GO:0005524">
    <property type="term" value="F:ATP binding"/>
    <property type="evidence" value="ECO:0007669"/>
    <property type="project" value="UniProtKB-UniRule"/>
</dbReference>
<dbReference type="EMBL" id="HBGH01014645">
    <property type="protein sequence ID" value="CAD9236034.1"/>
    <property type="molecule type" value="Transcribed_RNA"/>
</dbReference>
<feature type="region of interest" description="Disordered" evidence="4">
    <location>
        <begin position="851"/>
        <end position="880"/>
    </location>
</feature>
<sequence>MASQPGEAGLLTLLDAHITQDVDHSMEEEDRRDASPQAPSSGGPKEAGISVGSVLPADLSLNIHDTPVSELDTPQAFSREEDAQRQDGILASREYPETDREKGESSSVEDATLRAQFSSHNDPSGAPPRLGASACFEKSCLEHGLSTAGHSVSPASKVEPGEHEIGHGMEPTDIDSMETFANDVPELSTVEGAEPRAFDRTDELGLPSVRAAADGADAEEPSTHDKARTEPLILAGEVSGSVRDHSVSPVVDGVEVETCVSAAPLTEQLGPVPAVSLVVPEGLIRTAPRVGAVELGTGTVYASPERRSRFGSERTQSLRGDPRRTLSFAAIPITSHGAQGTLLRSGRLGRHSAYHFRLQGVVLSQYRNSESTQEIARYCIWNTRVEGKASRRTIRLPQHGLVLVANDDIEWELWIEKIRTAASRCINDHYILNVANVLGRGTFGKVFEAVERGTTNRVAIKVISKRSVTSEAQLLRLSCEASLAVTIRHPAVVTHHDVFETSDSLYLVMEKMQGSLENYIRRTSGKLGERIIRKIICSILDALIELHRRNIVHRDIKPDNVLYKNDLETWKITDFGLGTFVLSTNQENIDTQLTETIGTSHYLAPEIVMKESYGRPVDVWACGVICYQMLCGSLPFEGTTIGDVIRSIRNGPPLFSDDEWDEVPPLAKKFVRDLLNRDPRSRLTALEARNHPWLNVENVKSEVNGSHLPGLALSPSVLILEKLLRRPSLIDGFHNQRSIRFFGDENVDDDFGSAHSSFSSVTVEESFVSTRKPSRMLSMLRMPSMISRPRLASQVNFHDDMVFIQEPRPESSEEFKTPASEKVSMVSSEQDPPLPIKPTVWTKLRSISGKIVSGRSRRRGSGQMPPLEKRSLSRLGKKTF</sequence>
<evidence type="ECO:0000313" key="6">
    <source>
        <dbReference type="EMBL" id="CAD9236034.1"/>
    </source>
</evidence>
<dbReference type="InterPro" id="IPR000719">
    <property type="entry name" value="Prot_kinase_dom"/>
</dbReference>
<dbReference type="PROSITE" id="PS00107">
    <property type="entry name" value="PROTEIN_KINASE_ATP"/>
    <property type="match status" value="1"/>
</dbReference>